<gene>
    <name evidence="1" type="ORF">ACAOBT_LOCUS6036</name>
</gene>
<sequence length="120" mass="13887">MSTAEGHQLPLTVYVNLDKNLKATGKLYTDDGVSFEYQDNKKLYAQLSFTEEHMLKVDVIGKQDNKDLTVVIETIVINDWNRTEVSIHHHADEDGNFLSNINVIHALRNNENKMLYKLRR</sequence>
<proteinExistence type="predicted"/>
<evidence type="ECO:0000313" key="1">
    <source>
        <dbReference type="EMBL" id="CAH1964843.1"/>
    </source>
</evidence>
<dbReference type="InterPro" id="IPR013780">
    <property type="entry name" value="Glyco_hydro_b"/>
</dbReference>
<dbReference type="AlphaFoldDB" id="A0A9P0K0L5"/>
<reference evidence="1" key="1">
    <citation type="submission" date="2022-03" db="EMBL/GenBank/DDBJ databases">
        <authorList>
            <person name="Sayadi A."/>
        </authorList>
    </citation>
    <scope>NUCLEOTIDE SEQUENCE</scope>
</reference>
<accession>A0A9P0K0L5</accession>
<dbReference type="OrthoDB" id="3237269at2759"/>
<dbReference type="Gene3D" id="2.60.40.1180">
    <property type="entry name" value="Golgi alpha-mannosidase II"/>
    <property type="match status" value="1"/>
</dbReference>
<organism evidence="1 2">
    <name type="scientific">Acanthoscelides obtectus</name>
    <name type="common">Bean weevil</name>
    <name type="synonym">Bruchus obtectus</name>
    <dbReference type="NCBI Taxonomy" id="200917"/>
    <lineage>
        <taxon>Eukaryota</taxon>
        <taxon>Metazoa</taxon>
        <taxon>Ecdysozoa</taxon>
        <taxon>Arthropoda</taxon>
        <taxon>Hexapoda</taxon>
        <taxon>Insecta</taxon>
        <taxon>Pterygota</taxon>
        <taxon>Neoptera</taxon>
        <taxon>Endopterygota</taxon>
        <taxon>Coleoptera</taxon>
        <taxon>Polyphaga</taxon>
        <taxon>Cucujiformia</taxon>
        <taxon>Chrysomeloidea</taxon>
        <taxon>Chrysomelidae</taxon>
        <taxon>Bruchinae</taxon>
        <taxon>Bruchini</taxon>
        <taxon>Acanthoscelides</taxon>
    </lineage>
</organism>
<comment type="caution">
    <text evidence="1">The sequence shown here is derived from an EMBL/GenBank/DDBJ whole genome shotgun (WGS) entry which is preliminary data.</text>
</comment>
<protein>
    <submittedName>
        <fullName evidence="1">Uncharacterized protein</fullName>
    </submittedName>
</protein>
<dbReference type="EMBL" id="CAKOFQ010006720">
    <property type="protein sequence ID" value="CAH1964843.1"/>
    <property type="molecule type" value="Genomic_DNA"/>
</dbReference>
<dbReference type="Proteomes" id="UP001152888">
    <property type="component" value="Unassembled WGS sequence"/>
</dbReference>
<name>A0A9P0K0L5_ACAOB</name>
<keyword evidence="2" id="KW-1185">Reference proteome</keyword>
<evidence type="ECO:0000313" key="2">
    <source>
        <dbReference type="Proteomes" id="UP001152888"/>
    </source>
</evidence>